<dbReference type="Gene3D" id="2.10.25.10">
    <property type="entry name" value="Laminin"/>
    <property type="match status" value="1"/>
</dbReference>
<feature type="compositionally biased region" description="Pro residues" evidence="9">
    <location>
        <begin position="856"/>
        <end position="883"/>
    </location>
</feature>
<dbReference type="PROSITE" id="PS01186">
    <property type="entry name" value="EGF_2"/>
    <property type="match status" value="1"/>
</dbReference>
<feature type="active site" evidence="8">
    <location>
        <position position="350"/>
    </location>
</feature>
<dbReference type="InterPro" id="IPR001590">
    <property type="entry name" value="Peptidase_M12B"/>
</dbReference>
<evidence type="ECO:0000256" key="2">
    <source>
        <dbReference type="ARBA" id="ARBA00022692"/>
    </source>
</evidence>
<feature type="region of interest" description="Disordered" evidence="9">
    <location>
        <begin position="849"/>
        <end position="895"/>
    </location>
</feature>
<dbReference type="InterPro" id="IPR024079">
    <property type="entry name" value="MetalloPept_cat_dom_sf"/>
</dbReference>
<feature type="disulfide bond" evidence="7">
    <location>
        <begin position="677"/>
        <end position="686"/>
    </location>
</feature>
<dbReference type="SMART" id="SM00050">
    <property type="entry name" value="DISIN"/>
    <property type="match status" value="1"/>
</dbReference>
<accession>A0AAV7JI27</accession>
<dbReference type="Proteomes" id="UP001165289">
    <property type="component" value="Unassembled WGS sequence"/>
</dbReference>
<dbReference type="PANTHER" id="PTHR11905:SF159">
    <property type="entry name" value="ADAM METALLOPROTEASE"/>
    <property type="match status" value="1"/>
</dbReference>
<evidence type="ECO:0000259" key="13">
    <source>
        <dbReference type="PROSITE" id="PS50214"/>
    </source>
</evidence>
<keyword evidence="2 10" id="KW-0812">Transmembrane</keyword>
<dbReference type="InterPro" id="IPR000742">
    <property type="entry name" value="EGF"/>
</dbReference>
<dbReference type="GO" id="GO:0004222">
    <property type="term" value="F:metalloendopeptidase activity"/>
    <property type="evidence" value="ECO:0007669"/>
    <property type="project" value="InterPro"/>
</dbReference>
<keyword evidence="4 10" id="KW-0472">Membrane</keyword>
<dbReference type="SUPFAM" id="SSF57552">
    <property type="entry name" value="Blood coagulation inhibitor (disintegrin)"/>
    <property type="match status" value="1"/>
</dbReference>
<feature type="binding site" evidence="8">
    <location>
        <position position="349"/>
    </location>
    <ligand>
        <name>Zn(2+)</name>
        <dbReference type="ChEBI" id="CHEBI:29105"/>
        <note>catalytic</note>
    </ligand>
</feature>
<protein>
    <submittedName>
        <fullName evidence="15">Uncharacterized protein</fullName>
    </submittedName>
</protein>
<evidence type="ECO:0000313" key="15">
    <source>
        <dbReference type="EMBL" id="KAI6648525.1"/>
    </source>
</evidence>
<feature type="region of interest" description="Disordered" evidence="9">
    <location>
        <begin position="705"/>
        <end position="750"/>
    </location>
</feature>
<dbReference type="PROSITE" id="PS50215">
    <property type="entry name" value="ADAM_MEPRO"/>
    <property type="match status" value="1"/>
</dbReference>
<dbReference type="Pfam" id="PF01421">
    <property type="entry name" value="Reprolysin"/>
    <property type="match status" value="1"/>
</dbReference>
<keyword evidence="8" id="KW-0479">Metal-binding</keyword>
<comment type="caution">
    <text evidence="15">The sequence shown here is derived from an EMBL/GenBank/DDBJ whole genome shotgun (WGS) entry which is preliminary data.</text>
</comment>
<dbReference type="Pfam" id="PF00200">
    <property type="entry name" value="Disintegrin"/>
    <property type="match status" value="1"/>
</dbReference>
<dbReference type="Pfam" id="PF08516">
    <property type="entry name" value="ADAM_CR"/>
    <property type="match status" value="1"/>
</dbReference>
<dbReference type="SUPFAM" id="SSF55486">
    <property type="entry name" value="Metalloproteases ('zincins'), catalytic domain"/>
    <property type="match status" value="1"/>
</dbReference>
<dbReference type="Gene3D" id="3.40.390.10">
    <property type="entry name" value="Collagenase (Catalytic Domain)"/>
    <property type="match status" value="1"/>
</dbReference>
<dbReference type="InterPro" id="IPR013111">
    <property type="entry name" value="EGF_extracell"/>
</dbReference>
<evidence type="ECO:0000256" key="9">
    <source>
        <dbReference type="SAM" id="MobiDB-lite"/>
    </source>
</evidence>
<evidence type="ECO:0000313" key="16">
    <source>
        <dbReference type="Proteomes" id="UP001165289"/>
    </source>
</evidence>
<dbReference type="AlphaFoldDB" id="A0AAV7JI27"/>
<comment type="subcellular location">
    <subcellularLocation>
        <location evidence="1">Membrane</location>
        <topology evidence="1">Single-pass membrane protein</topology>
    </subcellularLocation>
</comment>
<feature type="compositionally biased region" description="Polar residues" evidence="9">
    <location>
        <begin position="705"/>
        <end position="718"/>
    </location>
</feature>
<dbReference type="GO" id="GO:0006508">
    <property type="term" value="P:proteolysis"/>
    <property type="evidence" value="ECO:0007669"/>
    <property type="project" value="InterPro"/>
</dbReference>
<name>A0AAV7JI27_9METZ</name>
<dbReference type="EMBL" id="JAKMXF010000330">
    <property type="protein sequence ID" value="KAI6648525.1"/>
    <property type="molecule type" value="Genomic_DNA"/>
</dbReference>
<feature type="compositionally biased region" description="Polar residues" evidence="9">
    <location>
        <begin position="741"/>
        <end position="750"/>
    </location>
</feature>
<evidence type="ECO:0000256" key="6">
    <source>
        <dbReference type="PROSITE-ProRule" id="PRU00068"/>
    </source>
</evidence>
<feature type="binding site" evidence="8">
    <location>
        <position position="353"/>
    </location>
    <ligand>
        <name>Zn(2+)</name>
        <dbReference type="ChEBI" id="CHEBI:29105"/>
        <note>catalytic</note>
    </ligand>
</feature>
<evidence type="ECO:0000256" key="4">
    <source>
        <dbReference type="ARBA" id="ARBA00023136"/>
    </source>
</evidence>
<evidence type="ECO:0000256" key="1">
    <source>
        <dbReference type="ARBA" id="ARBA00004167"/>
    </source>
</evidence>
<comment type="caution">
    <text evidence="7">Lacks conserved residue(s) required for the propagation of feature annotation.</text>
</comment>
<dbReference type="CDD" id="cd04269">
    <property type="entry name" value="ZnMc_adamalysin_II_like"/>
    <property type="match status" value="1"/>
</dbReference>
<feature type="domain" description="EGF-like" evidence="12">
    <location>
        <begin position="651"/>
        <end position="687"/>
    </location>
</feature>
<keyword evidence="8" id="KW-0862">Zinc</keyword>
<dbReference type="Gene3D" id="4.10.70.10">
    <property type="entry name" value="Disintegrin domain"/>
    <property type="match status" value="1"/>
</dbReference>
<dbReference type="InterPro" id="IPR034027">
    <property type="entry name" value="Reprolysin_adamalysin"/>
</dbReference>
<feature type="binding site" evidence="8">
    <location>
        <position position="359"/>
    </location>
    <ligand>
        <name>Zn(2+)</name>
        <dbReference type="ChEBI" id="CHEBI:29105"/>
        <note>catalytic</note>
    </ligand>
</feature>
<evidence type="ECO:0000256" key="3">
    <source>
        <dbReference type="ARBA" id="ARBA00022989"/>
    </source>
</evidence>
<evidence type="ECO:0000256" key="5">
    <source>
        <dbReference type="ARBA" id="ARBA00023157"/>
    </source>
</evidence>
<evidence type="ECO:0000259" key="14">
    <source>
        <dbReference type="PROSITE" id="PS50215"/>
    </source>
</evidence>
<feature type="disulfide bond" evidence="6">
    <location>
        <begin position="477"/>
        <end position="497"/>
    </location>
</feature>
<evidence type="ECO:0000256" key="11">
    <source>
        <dbReference type="SAM" id="SignalP"/>
    </source>
</evidence>
<dbReference type="SMART" id="SM00608">
    <property type="entry name" value="ACR"/>
    <property type="match status" value="1"/>
</dbReference>
<organism evidence="15 16">
    <name type="scientific">Oopsacas minuta</name>
    <dbReference type="NCBI Taxonomy" id="111878"/>
    <lineage>
        <taxon>Eukaryota</taxon>
        <taxon>Metazoa</taxon>
        <taxon>Porifera</taxon>
        <taxon>Hexactinellida</taxon>
        <taxon>Hexasterophora</taxon>
        <taxon>Lyssacinosida</taxon>
        <taxon>Leucopsacidae</taxon>
        <taxon>Oopsacas</taxon>
    </lineage>
</organism>
<dbReference type="Pfam" id="PF07974">
    <property type="entry name" value="EGF_2"/>
    <property type="match status" value="1"/>
</dbReference>
<evidence type="ECO:0000256" key="7">
    <source>
        <dbReference type="PROSITE-ProRule" id="PRU00076"/>
    </source>
</evidence>
<feature type="signal peptide" evidence="11">
    <location>
        <begin position="1"/>
        <end position="21"/>
    </location>
</feature>
<feature type="compositionally biased region" description="Low complexity" evidence="9">
    <location>
        <begin position="719"/>
        <end position="740"/>
    </location>
</feature>
<dbReference type="PROSITE" id="PS00022">
    <property type="entry name" value="EGF_1"/>
    <property type="match status" value="1"/>
</dbReference>
<keyword evidence="3 10" id="KW-1133">Transmembrane helix</keyword>
<proteinExistence type="predicted"/>
<evidence type="ECO:0000256" key="8">
    <source>
        <dbReference type="PROSITE-ProRule" id="PRU00276"/>
    </source>
</evidence>
<dbReference type="InterPro" id="IPR036436">
    <property type="entry name" value="Disintegrin_dom_sf"/>
</dbReference>
<feature type="domain" description="Peptidase M12B" evidence="14">
    <location>
        <begin position="211"/>
        <end position="411"/>
    </location>
</feature>
<dbReference type="PANTHER" id="PTHR11905">
    <property type="entry name" value="ADAM A DISINTEGRIN AND METALLOPROTEASE DOMAIN"/>
    <property type="match status" value="1"/>
</dbReference>
<dbReference type="FunFam" id="3.40.390.10:FF:000002">
    <property type="entry name" value="Disintegrin and metalloproteinase domain-containing protein 22"/>
    <property type="match status" value="1"/>
</dbReference>
<reference evidence="15 16" key="1">
    <citation type="journal article" date="2023" name="BMC Biol.">
        <title>The compact genome of the sponge Oopsacas minuta (Hexactinellida) is lacking key metazoan core genes.</title>
        <authorList>
            <person name="Santini S."/>
            <person name="Schenkelaars Q."/>
            <person name="Jourda C."/>
            <person name="Duchesne M."/>
            <person name="Belahbib H."/>
            <person name="Rocher C."/>
            <person name="Selva M."/>
            <person name="Riesgo A."/>
            <person name="Vervoort M."/>
            <person name="Leys S.P."/>
            <person name="Kodjabachian L."/>
            <person name="Le Bivic A."/>
            <person name="Borchiellini C."/>
            <person name="Claverie J.M."/>
            <person name="Renard E."/>
        </authorList>
    </citation>
    <scope>NUCLEOTIDE SEQUENCE [LARGE SCALE GENOMIC DNA]</scope>
    <source>
        <strain evidence="15">SPO-2</strain>
    </source>
</reference>
<dbReference type="PROSITE" id="PS50214">
    <property type="entry name" value="DISINTEGRIN_2"/>
    <property type="match status" value="1"/>
</dbReference>
<keyword evidence="7" id="KW-0245">EGF-like domain</keyword>
<feature type="transmembrane region" description="Helical" evidence="10">
    <location>
        <begin position="781"/>
        <end position="811"/>
    </location>
</feature>
<keyword evidence="11" id="KW-0732">Signal</keyword>
<evidence type="ECO:0000259" key="12">
    <source>
        <dbReference type="PROSITE" id="PS50026"/>
    </source>
</evidence>
<dbReference type="InterPro" id="IPR018358">
    <property type="entry name" value="Disintegrin_CS"/>
</dbReference>
<dbReference type="InterPro" id="IPR001762">
    <property type="entry name" value="Disintegrin_dom"/>
</dbReference>
<sequence length="895" mass="96585">MREYLLLVICYIISILHIISSIAVDITNSDIAYASSRAIVYDFVSVETKNVSPPIKQVHFGNPGHPSDVEYLIRFDNGSQWNLILQLNTQLIPNKFQCIHHDPLSGNKIIGNSIEHCFYHGYLRQAGEDDSMVAVSTCNGLHGTVYSKGEIYIIQPTSQHSPKKYFVHSIKDEHPSPYSVCGTETQQPQDPIHVIQQFKEHKMIRRTTFSKFVELYLTIDNSLYELISSDTTLSRQYAIEIANEMDLMYKTIGVRVAIVGVQIWSSTDQITVNRDLDITLNNWLQYLPTLKAQTSFTYDNAQLIIGLEFPSNNVIGKAPVGSMCFELSGGVNRDTAGNNALRIASTVSHEMGHNFGMQHDEDRSCYVPCTDGCVMNAVSSGQPATEFSPCSVDDLNTNLADGVGFCIFNEPTNLATDPVCGNGFIESGEQCDCGPIATCDSVDPCCEPGQCMLKPGAQCATGECCTDCQYSSSTQECRVRGNICDLAEYCTGSDSLCPNNILKRDGLPCTVSTGDSFCYQGDCKTLTGQCNYLWGVTSSVGANICFDELNINGDTYGNCGDDGNSFIACALADVRCGKVHCTNISSGDFQLSGNVLYSTVTFYGSVEAVCEGASVDVGNDVPDPGLVFDGTLCGTDSICKSQSCITLQSLNLPTCPDNNGMECSGNGVCTNEIVCVCNNGFSGSDCSMTEPITTQTTITTPSSTVSAQTTITTPSSTVSAQTTITTPSSTASTQPSTNTTPGSSQPTVVATDSPTVSINTNYTTFTTVILPTVPSPIFNNVYFQVGVGLGGGVLLLLISAACLLCICCICVRSRKKNKNKYIYNNKDKQLQMLTGSQYSPLRNVYPHNVTLEPTNYPGPPPTPPMKPKPSHPPSTKPALPPNKPKSKISETRVPV</sequence>
<dbReference type="InterPro" id="IPR006586">
    <property type="entry name" value="ADAM_Cys-rich"/>
</dbReference>
<keyword evidence="5 7" id="KW-1015">Disulfide bond</keyword>
<dbReference type="FunFam" id="4.10.70.10:FF:000001">
    <property type="entry name" value="Disintegrin and metalloproteinase domain-containing protein 22"/>
    <property type="match status" value="1"/>
</dbReference>
<evidence type="ECO:0000256" key="10">
    <source>
        <dbReference type="SAM" id="Phobius"/>
    </source>
</evidence>
<dbReference type="GO" id="GO:0046872">
    <property type="term" value="F:metal ion binding"/>
    <property type="evidence" value="ECO:0007669"/>
    <property type="project" value="UniProtKB-KW"/>
</dbReference>
<dbReference type="PROSITE" id="PS00427">
    <property type="entry name" value="DISINTEGRIN_1"/>
    <property type="match status" value="1"/>
</dbReference>
<feature type="domain" description="Disintegrin" evidence="13">
    <location>
        <begin position="417"/>
        <end position="505"/>
    </location>
</feature>
<dbReference type="GO" id="GO:0016020">
    <property type="term" value="C:membrane"/>
    <property type="evidence" value="ECO:0007669"/>
    <property type="project" value="UniProtKB-SubCell"/>
</dbReference>
<gene>
    <name evidence="15" type="ORF">LOD99_8157</name>
</gene>
<keyword evidence="16" id="KW-1185">Reference proteome</keyword>
<feature type="chain" id="PRO_5043989525" evidence="11">
    <location>
        <begin position="22"/>
        <end position="895"/>
    </location>
</feature>
<dbReference type="PROSITE" id="PS50026">
    <property type="entry name" value="EGF_3"/>
    <property type="match status" value="1"/>
</dbReference>